<gene>
    <name evidence="5" type="ORF">FKZ61_02560</name>
</gene>
<protein>
    <submittedName>
        <fullName evidence="5">Molybdopterin-dependent oxidoreductase</fullName>
    </submittedName>
</protein>
<dbReference type="PANTHER" id="PTHR43742:SF6">
    <property type="entry name" value="OXIDOREDUCTASE YYAE-RELATED"/>
    <property type="match status" value="1"/>
</dbReference>
<reference evidence="5 6" key="1">
    <citation type="submission" date="2019-06" db="EMBL/GenBank/DDBJ databases">
        <title>Genome sequence of Litorilinea aerophila BAA-2444.</title>
        <authorList>
            <person name="Maclea K.S."/>
            <person name="Maurais E.G."/>
            <person name="Iannazzi L.C."/>
        </authorList>
    </citation>
    <scope>NUCLEOTIDE SEQUENCE [LARGE SCALE GENOMIC DNA]</scope>
    <source>
        <strain evidence="5 6">ATCC BAA-2444</strain>
    </source>
</reference>
<name>A0A540VKM0_9CHLR</name>
<dbReference type="Gene3D" id="2.40.40.20">
    <property type="match status" value="1"/>
</dbReference>
<sequence>MTGLSRRDFLKVSGGAALGLAMAGTPLEWQLLQPVNVENPLATYPNRGWEQVYRNQYSYDSSFTFVCSPNDTHACRLRAFVRNGVILRCETNYDVERYSDLYGNRATAHWHPRGCKKGQTFHRRVYGPHRLKGPLMRKGWKEWADDGFPLLTPENQEKYRFTSRGTDELLPVDWDTAYRYIAKGMVAIARRYSSEEGVELLRQQGYPEEMIEAMGGAGTRTFKCRGGMGLLGVIGKYGMYRFANGLALLDAHIRGVGPEEAKGGRTWSNYTWHGDQAPGHPFVTGLQASDEDFNDLRNSRLHIQCGKNLVENKMAESHFFVECMERGAKIVTITPEYSPPATKSDYWIPIRPATDTALFLGITRWLMDNNQYDDDFVKRFTDLPLLVRLDTLKRLRADELFPDYRPGLHPEGPSFKLQGLKPEQYERLGDYVVRDASGEFKALTRDDVGEVLAQKGIDPVLDWSGVVTLADGSEVEVMTLWAMYREHLQDYDLDTVAEITNAPRHLIEQLAKDIATMSPVALHIGEGINHWFHATLANRAQFLPLMLTGNIGKPGAGCYTWAGNYKAALFQGSPQTGPGFKGWVGEDPFNPNLDPNAHGRDVVAHSYTKDEEPAYWNHSERPLIVNTPKYGRKVFTGQTHMPTPTKVQFFTNVNLLNNAKHHYEMIKNVNPHVELIITVDIEMTATVEYADFALAANSWAEFETYEITASCSNPFLQIWKGGIPPLYNTRDDARILAEVSAALADEIGEPRLRDYWRFILEGRPEIYIQRLLDSSLTTSGYRVEDIIAGKYGEPGAALMLFRTYPRIPFWEQIHDSVPFYTDTGRLNSYCDIPEAIEYGENIISHREGPEATPYLPNVIVTRSRFVRPEDYGIPADHMGWEERTVRNIALPWNQVKETKNPLWAQGFHFYCLTPKTRHRVHSSWSTVDWTIILDSNFGDPYRADKRLPGPGDHQLHMNPQAAKDLGIEDGDYVYVDANPADRPYIGWKPDDPFYKVARLMLRVKYNPAYPYHIVMLKHGPFMATEKSVKAHETRPDGLAKSEGTGYMANLRYGSQQSVTRDWSMPMHQTDTLFHKQKTGMQFIFGGEADNHALNTVPKETLVRIVKAEDGGLDGKGPWEPTKTGYTPAHENEFMLRYLAGETIEVTT</sequence>
<dbReference type="GO" id="GO:0051536">
    <property type="term" value="F:iron-sulfur cluster binding"/>
    <property type="evidence" value="ECO:0007669"/>
    <property type="project" value="UniProtKB-KW"/>
</dbReference>
<dbReference type="OrthoDB" id="9805142at2"/>
<dbReference type="SUPFAM" id="SSF50692">
    <property type="entry name" value="ADC-like"/>
    <property type="match status" value="1"/>
</dbReference>
<keyword evidence="1" id="KW-0479">Metal-binding</keyword>
<evidence type="ECO:0000256" key="1">
    <source>
        <dbReference type="ARBA" id="ARBA00022723"/>
    </source>
</evidence>
<dbReference type="Pfam" id="PF00384">
    <property type="entry name" value="Molybdopterin"/>
    <property type="match status" value="1"/>
</dbReference>
<dbReference type="InterPro" id="IPR019546">
    <property type="entry name" value="TAT_signal_bac_arc"/>
</dbReference>
<evidence type="ECO:0000313" key="6">
    <source>
        <dbReference type="Proteomes" id="UP000317371"/>
    </source>
</evidence>
<dbReference type="InterPro" id="IPR006311">
    <property type="entry name" value="TAT_signal"/>
</dbReference>
<dbReference type="InterPro" id="IPR009010">
    <property type="entry name" value="Asp_de-COase-like_dom_sf"/>
</dbReference>
<proteinExistence type="predicted"/>
<dbReference type="InterPro" id="IPR050612">
    <property type="entry name" value="Prok_Mopterin_Oxidored"/>
</dbReference>
<dbReference type="InterPro" id="IPR006656">
    <property type="entry name" value="Mopterin_OxRdtase"/>
</dbReference>
<dbReference type="FunCoup" id="A0A540VKM0">
    <property type="interactions" value="51"/>
</dbReference>
<dbReference type="AlphaFoldDB" id="A0A540VKM0"/>
<dbReference type="RefSeq" id="WP_141608512.1">
    <property type="nucleotide sequence ID" value="NZ_VIGC02000003.1"/>
</dbReference>
<keyword evidence="6" id="KW-1185">Reference proteome</keyword>
<dbReference type="NCBIfam" id="TIGR01409">
    <property type="entry name" value="TAT_signal_seq"/>
    <property type="match status" value="1"/>
</dbReference>
<dbReference type="InParanoid" id="A0A540VKM0"/>
<dbReference type="Gene3D" id="3.40.50.740">
    <property type="match status" value="1"/>
</dbReference>
<dbReference type="InterPro" id="IPR006963">
    <property type="entry name" value="Mopterin_OxRdtase_4Fe-4S_dom"/>
</dbReference>
<dbReference type="PROSITE" id="PS51669">
    <property type="entry name" value="4FE4S_MOW_BIS_MGD"/>
    <property type="match status" value="1"/>
</dbReference>
<keyword evidence="3" id="KW-0411">Iron-sulfur</keyword>
<accession>A0A540VKM0</accession>
<evidence type="ECO:0000256" key="3">
    <source>
        <dbReference type="ARBA" id="ARBA00023014"/>
    </source>
</evidence>
<dbReference type="PANTHER" id="PTHR43742">
    <property type="entry name" value="TRIMETHYLAMINE-N-OXIDE REDUCTASE"/>
    <property type="match status" value="1"/>
</dbReference>
<evidence type="ECO:0000259" key="4">
    <source>
        <dbReference type="PROSITE" id="PS51669"/>
    </source>
</evidence>
<dbReference type="Proteomes" id="UP000317371">
    <property type="component" value="Unassembled WGS sequence"/>
</dbReference>
<comment type="caution">
    <text evidence="5">The sequence shown here is derived from an EMBL/GenBank/DDBJ whole genome shotgun (WGS) entry which is preliminary data.</text>
</comment>
<evidence type="ECO:0000313" key="5">
    <source>
        <dbReference type="EMBL" id="TQE97319.1"/>
    </source>
</evidence>
<dbReference type="GO" id="GO:0016491">
    <property type="term" value="F:oxidoreductase activity"/>
    <property type="evidence" value="ECO:0007669"/>
    <property type="project" value="InterPro"/>
</dbReference>
<dbReference type="GO" id="GO:0046872">
    <property type="term" value="F:metal ion binding"/>
    <property type="evidence" value="ECO:0007669"/>
    <property type="project" value="UniProtKB-KW"/>
</dbReference>
<evidence type="ECO:0000256" key="2">
    <source>
        <dbReference type="ARBA" id="ARBA00023004"/>
    </source>
</evidence>
<dbReference type="Gene3D" id="3.40.50.12440">
    <property type="match status" value="2"/>
</dbReference>
<dbReference type="SUPFAM" id="SSF53706">
    <property type="entry name" value="Formate dehydrogenase/DMSO reductase, domains 1-3"/>
    <property type="match status" value="1"/>
</dbReference>
<dbReference type="EMBL" id="VIGC01000003">
    <property type="protein sequence ID" value="TQE97319.1"/>
    <property type="molecule type" value="Genomic_DNA"/>
</dbReference>
<feature type="domain" description="4Fe-4S Mo/W bis-MGD-type" evidence="4">
    <location>
        <begin position="60"/>
        <end position="129"/>
    </location>
</feature>
<organism evidence="5 6">
    <name type="scientific">Litorilinea aerophila</name>
    <dbReference type="NCBI Taxonomy" id="1204385"/>
    <lineage>
        <taxon>Bacteria</taxon>
        <taxon>Bacillati</taxon>
        <taxon>Chloroflexota</taxon>
        <taxon>Caldilineae</taxon>
        <taxon>Caldilineales</taxon>
        <taxon>Caldilineaceae</taxon>
        <taxon>Litorilinea</taxon>
    </lineage>
</organism>
<keyword evidence="2" id="KW-0408">Iron</keyword>
<dbReference type="PROSITE" id="PS51318">
    <property type="entry name" value="TAT"/>
    <property type="match status" value="1"/>
</dbReference>